<comment type="caution">
    <text evidence="1">The sequence shown here is derived from an EMBL/GenBank/DDBJ whole genome shotgun (WGS) entry which is preliminary data.</text>
</comment>
<accession>A0ACA9ML60</accession>
<gene>
    <name evidence="1" type="ORF">SCALOS_LOCUS6790</name>
</gene>
<reference evidence="1" key="1">
    <citation type="submission" date="2021-06" db="EMBL/GenBank/DDBJ databases">
        <authorList>
            <person name="Kallberg Y."/>
            <person name="Tangrot J."/>
            <person name="Rosling A."/>
        </authorList>
    </citation>
    <scope>NUCLEOTIDE SEQUENCE</scope>
    <source>
        <strain evidence="1">AU212A</strain>
    </source>
</reference>
<name>A0ACA9ML60_9GLOM</name>
<organism evidence="1 2">
    <name type="scientific">Scutellospora calospora</name>
    <dbReference type="NCBI Taxonomy" id="85575"/>
    <lineage>
        <taxon>Eukaryota</taxon>
        <taxon>Fungi</taxon>
        <taxon>Fungi incertae sedis</taxon>
        <taxon>Mucoromycota</taxon>
        <taxon>Glomeromycotina</taxon>
        <taxon>Glomeromycetes</taxon>
        <taxon>Diversisporales</taxon>
        <taxon>Gigasporaceae</taxon>
        <taxon>Scutellospora</taxon>
    </lineage>
</organism>
<evidence type="ECO:0000313" key="2">
    <source>
        <dbReference type="Proteomes" id="UP000789860"/>
    </source>
</evidence>
<sequence length="320" mass="37069">RLGEFPLKMLESNHYGQMQYMIQEFCKNVKFPFDGKDHQFSYDLDLGGDYNLNINFVCPVLKQYVTGEKKEKIEEDDWIIELNYMAVKIMFDPIVDRIINMIKTQLDNSHDKCSMLFLVGGFSQSKYLQSRIKEECQHRVSSISVPVQPIASICRGAVYYGLSLKNTTNGVALDWDRFIVKTRVLKYTYGIKISMKWKEGDPATRKSYDGYIDKFHPLASRGSEVSVDQEFTFSCRPLKNGQIAITFEIFYTQELDSKYCDEIGMKLLGKLRIDLPDVHLGLQRSIMFGLCFGKMEITAFAQNKTNGQYYQTTFKLEEDK</sequence>
<protein>
    <submittedName>
        <fullName evidence="1">369_t:CDS:1</fullName>
    </submittedName>
</protein>
<keyword evidence="2" id="KW-1185">Reference proteome</keyword>
<dbReference type="EMBL" id="CAJVPM010013775">
    <property type="protein sequence ID" value="CAG8597070.1"/>
    <property type="molecule type" value="Genomic_DNA"/>
</dbReference>
<dbReference type="Proteomes" id="UP000789860">
    <property type="component" value="Unassembled WGS sequence"/>
</dbReference>
<proteinExistence type="predicted"/>
<evidence type="ECO:0000313" key="1">
    <source>
        <dbReference type="EMBL" id="CAG8597070.1"/>
    </source>
</evidence>
<feature type="non-terminal residue" evidence="1">
    <location>
        <position position="1"/>
    </location>
</feature>